<evidence type="ECO:0000259" key="4">
    <source>
        <dbReference type="Pfam" id="PF13302"/>
    </source>
</evidence>
<organism evidence="5 6">
    <name type="scientific">Actinoallomurus acaciae</name>
    <dbReference type="NCBI Taxonomy" id="502577"/>
    <lineage>
        <taxon>Bacteria</taxon>
        <taxon>Bacillati</taxon>
        <taxon>Actinomycetota</taxon>
        <taxon>Actinomycetes</taxon>
        <taxon>Streptosporangiales</taxon>
        <taxon>Thermomonosporaceae</taxon>
        <taxon>Actinoallomurus</taxon>
    </lineage>
</organism>
<dbReference type="RefSeq" id="WP_378197867.1">
    <property type="nucleotide sequence ID" value="NZ_JBHLZP010000043.1"/>
</dbReference>
<reference evidence="5 6" key="1">
    <citation type="submission" date="2024-09" db="EMBL/GenBank/DDBJ databases">
        <authorList>
            <person name="Sun Q."/>
            <person name="Mori K."/>
        </authorList>
    </citation>
    <scope>NUCLEOTIDE SEQUENCE [LARGE SCALE GENOMIC DNA]</scope>
    <source>
        <strain evidence="5 6">TBRC 0563</strain>
    </source>
</reference>
<dbReference type="GO" id="GO:0016746">
    <property type="term" value="F:acyltransferase activity"/>
    <property type="evidence" value="ECO:0007669"/>
    <property type="project" value="UniProtKB-KW"/>
</dbReference>
<accession>A0ABV5YB66</accession>
<keyword evidence="1 5" id="KW-0808">Transferase</keyword>
<dbReference type="PANTHER" id="PTHR43792:SF8">
    <property type="entry name" value="[RIBOSOMAL PROTEIN US5]-ALANINE N-ACETYLTRANSFERASE"/>
    <property type="match status" value="1"/>
</dbReference>
<sequence>MRLLVGARISLRPVAAEDGEEFVALARDSVSMHRGLIFAPTEAAEFGEYLAKFDGVNAVGFVVRVNATRQLAGLVNINQIEREVPDPRGSLGYGGFAATSGHGYVAEAVRLAVPYAFEELGLTRLDAYIQPANAPSRRVVEDAGFRPVASDRQIIRVSGESREHERWTLTIGNGGS</sequence>
<dbReference type="PANTHER" id="PTHR43792">
    <property type="entry name" value="GNAT FAMILY, PUTATIVE (AFU_ORTHOLOGUE AFUA_3G00765)-RELATED-RELATED"/>
    <property type="match status" value="1"/>
</dbReference>
<name>A0ABV5YB66_9ACTN</name>
<evidence type="ECO:0000256" key="2">
    <source>
        <dbReference type="ARBA" id="ARBA00023315"/>
    </source>
</evidence>
<dbReference type="Pfam" id="PF13302">
    <property type="entry name" value="Acetyltransf_3"/>
    <property type="match status" value="1"/>
</dbReference>
<dbReference type="SUPFAM" id="SSF55729">
    <property type="entry name" value="Acyl-CoA N-acyltransferases (Nat)"/>
    <property type="match status" value="1"/>
</dbReference>
<dbReference type="Gene3D" id="3.40.630.30">
    <property type="match status" value="1"/>
</dbReference>
<evidence type="ECO:0000313" key="5">
    <source>
        <dbReference type="EMBL" id="MFB9832269.1"/>
    </source>
</evidence>
<evidence type="ECO:0000313" key="6">
    <source>
        <dbReference type="Proteomes" id="UP001589627"/>
    </source>
</evidence>
<dbReference type="EMBL" id="JBHLZP010000043">
    <property type="protein sequence ID" value="MFB9832269.1"/>
    <property type="molecule type" value="Genomic_DNA"/>
</dbReference>
<keyword evidence="2 5" id="KW-0012">Acyltransferase</keyword>
<comment type="similarity">
    <text evidence="3">Belongs to the acetyltransferase family. RimJ subfamily.</text>
</comment>
<evidence type="ECO:0000256" key="3">
    <source>
        <dbReference type="ARBA" id="ARBA00038502"/>
    </source>
</evidence>
<evidence type="ECO:0000256" key="1">
    <source>
        <dbReference type="ARBA" id="ARBA00022679"/>
    </source>
</evidence>
<dbReference type="EC" id="2.3.-.-" evidence="5"/>
<keyword evidence="6" id="KW-1185">Reference proteome</keyword>
<gene>
    <name evidence="5" type="ORF">ACFFNX_08725</name>
</gene>
<comment type="caution">
    <text evidence="5">The sequence shown here is derived from an EMBL/GenBank/DDBJ whole genome shotgun (WGS) entry which is preliminary data.</text>
</comment>
<dbReference type="InterPro" id="IPR016181">
    <property type="entry name" value="Acyl_CoA_acyltransferase"/>
</dbReference>
<dbReference type="InterPro" id="IPR051531">
    <property type="entry name" value="N-acetyltransferase"/>
</dbReference>
<proteinExistence type="inferred from homology"/>
<feature type="domain" description="N-acetyltransferase" evidence="4">
    <location>
        <begin position="8"/>
        <end position="146"/>
    </location>
</feature>
<dbReference type="InterPro" id="IPR000182">
    <property type="entry name" value="GNAT_dom"/>
</dbReference>
<dbReference type="Proteomes" id="UP001589627">
    <property type="component" value="Unassembled WGS sequence"/>
</dbReference>
<protein>
    <submittedName>
        <fullName evidence="5">GNAT family N-acetyltransferase</fullName>
        <ecNumber evidence="5">2.3.-.-</ecNumber>
    </submittedName>
</protein>